<dbReference type="CDD" id="cd13539">
    <property type="entry name" value="PBP2_AvModA"/>
    <property type="match status" value="1"/>
</dbReference>
<dbReference type="PANTHER" id="PTHR30632:SF14">
    <property type="entry name" value="TUNGSTATE_MOLYBDATE_CHROMATE-BINDING PROTEIN MODA"/>
    <property type="match status" value="1"/>
</dbReference>
<evidence type="ECO:0000313" key="6">
    <source>
        <dbReference type="Proteomes" id="UP000769617"/>
    </source>
</evidence>
<evidence type="ECO:0000256" key="3">
    <source>
        <dbReference type="ARBA" id="ARBA00022729"/>
    </source>
</evidence>
<dbReference type="PIRSF" id="PIRSF004846">
    <property type="entry name" value="ModA"/>
    <property type="match status" value="1"/>
</dbReference>
<protein>
    <submittedName>
        <fullName evidence="5">Molybdate ABC transporter substrate-binding protein</fullName>
    </submittedName>
</protein>
<reference evidence="5 6" key="1">
    <citation type="submission" date="2021-07" db="EMBL/GenBank/DDBJ databases">
        <authorList>
            <person name="So Y."/>
        </authorList>
    </citation>
    <scope>NUCLEOTIDE SEQUENCE [LARGE SCALE GENOMIC DNA]</scope>
    <source>
        <strain evidence="5 6">Y3S6</strain>
    </source>
</reference>
<organism evidence="5 6">
    <name type="scientific">Billgrantia antri</name>
    <dbReference type="NCBI Taxonomy" id="2846777"/>
    <lineage>
        <taxon>Bacteria</taxon>
        <taxon>Pseudomonadati</taxon>
        <taxon>Pseudomonadota</taxon>
        <taxon>Gammaproteobacteria</taxon>
        <taxon>Oceanospirillales</taxon>
        <taxon>Halomonadaceae</taxon>
        <taxon>Billgrantia</taxon>
    </lineage>
</organism>
<dbReference type="PANTHER" id="PTHR30632">
    <property type="entry name" value="MOLYBDATE-BINDING PERIPLASMIC PROTEIN"/>
    <property type="match status" value="1"/>
</dbReference>
<evidence type="ECO:0000313" key="5">
    <source>
        <dbReference type="EMBL" id="MBW6389806.1"/>
    </source>
</evidence>
<comment type="caution">
    <text evidence="5">The sequence shown here is derived from an EMBL/GenBank/DDBJ whole genome shotgun (WGS) entry which is preliminary data.</text>
</comment>
<keyword evidence="6" id="KW-1185">Reference proteome</keyword>
<gene>
    <name evidence="5" type="primary">modA</name>
    <name evidence="5" type="ORF">KPL81_01340</name>
</gene>
<evidence type="ECO:0000256" key="2">
    <source>
        <dbReference type="ARBA" id="ARBA00022723"/>
    </source>
</evidence>
<name>A0ABS6ZIC4_9GAMM</name>
<evidence type="ECO:0000256" key="1">
    <source>
        <dbReference type="ARBA" id="ARBA00009175"/>
    </source>
</evidence>
<feature type="chain" id="PRO_5046112922" evidence="4">
    <location>
        <begin position="27"/>
        <end position="259"/>
    </location>
</feature>
<dbReference type="NCBIfam" id="TIGR01256">
    <property type="entry name" value="modA"/>
    <property type="match status" value="1"/>
</dbReference>
<keyword evidence="2" id="KW-0479">Metal-binding</keyword>
<dbReference type="InterPro" id="IPR044084">
    <property type="entry name" value="AvModA-like_subst-bd"/>
</dbReference>
<keyword evidence="3 4" id="KW-0732">Signal</keyword>
<dbReference type="InterPro" id="IPR050682">
    <property type="entry name" value="ModA/WtpA"/>
</dbReference>
<dbReference type="EMBL" id="JAHYCA010000001">
    <property type="protein sequence ID" value="MBW6389806.1"/>
    <property type="molecule type" value="Genomic_DNA"/>
</dbReference>
<dbReference type="RefSeq" id="WP_219790371.1">
    <property type="nucleotide sequence ID" value="NZ_JAHYCA010000001.1"/>
</dbReference>
<evidence type="ECO:0000256" key="4">
    <source>
        <dbReference type="SAM" id="SignalP"/>
    </source>
</evidence>
<dbReference type="InterPro" id="IPR005950">
    <property type="entry name" value="ModA"/>
</dbReference>
<dbReference type="Proteomes" id="UP000769617">
    <property type="component" value="Unassembled WGS sequence"/>
</dbReference>
<proteinExistence type="inferred from homology"/>
<accession>A0ABS6ZIC4</accession>
<dbReference type="Gene3D" id="3.40.190.10">
    <property type="entry name" value="Periplasmic binding protein-like II"/>
    <property type="match status" value="2"/>
</dbReference>
<comment type="similarity">
    <text evidence="1">Belongs to the bacterial solute-binding protein ModA family.</text>
</comment>
<feature type="signal peptide" evidence="4">
    <location>
        <begin position="1"/>
        <end position="26"/>
    </location>
</feature>
<dbReference type="Pfam" id="PF13531">
    <property type="entry name" value="SBP_bac_11"/>
    <property type="match status" value="1"/>
</dbReference>
<sequence length="259" mass="27730">MQAIFKRLLMSVAALGMSLALTMAQAEQEPTRIAAAASLRAVMDELVATYRTQHPAASLEAVYGASGSLRAQIENGAPFDLFFSADMAFPQALEAGGHAAGDVTPYAEGRLVLWSEDIDASTLTLGELADARFRRIAIANPRHAPYGARAEEALRASGLWQTLEPKLVFGENIGQALQMVHSGAANVGILALAQMHASSMRGSTFHLIDSSLHQPLENGFIITRRGGDDPTARGFADFMQSPEAQRILEAYGFSMPRGD</sequence>
<dbReference type="SUPFAM" id="SSF53850">
    <property type="entry name" value="Periplasmic binding protein-like II"/>
    <property type="match status" value="1"/>
</dbReference>